<gene>
    <name evidence="2" type="ORF">V7S43_010796</name>
</gene>
<evidence type="ECO:0000256" key="1">
    <source>
        <dbReference type="SAM" id="MobiDB-lite"/>
    </source>
</evidence>
<evidence type="ECO:0000313" key="3">
    <source>
        <dbReference type="Proteomes" id="UP001632037"/>
    </source>
</evidence>
<feature type="compositionally biased region" description="Polar residues" evidence="1">
    <location>
        <begin position="148"/>
        <end position="171"/>
    </location>
</feature>
<feature type="compositionally biased region" description="Basic residues" evidence="1">
    <location>
        <begin position="185"/>
        <end position="196"/>
    </location>
</feature>
<dbReference type="Proteomes" id="UP001632037">
    <property type="component" value="Unassembled WGS sequence"/>
</dbReference>
<feature type="region of interest" description="Disordered" evidence="1">
    <location>
        <begin position="115"/>
        <end position="220"/>
    </location>
</feature>
<evidence type="ECO:0000313" key="2">
    <source>
        <dbReference type="EMBL" id="KAL3663906.1"/>
    </source>
</evidence>
<dbReference type="AlphaFoldDB" id="A0ABD3FBV0"/>
<sequence length="254" mass="28535">MEQNARLRPRRSSRKGREAGSKKSIVAPGGQPEGNFKLHTELLAEKRKQQREEKEVAQLRHAQQKIMGKKTIEDFAQLKLIRRQSAAERGKNLHCNGKTLNMALTLWWGSVGGKECDHRETRGRSSVSMECRPLMSARQSKPPLASDSLPQRPQSAKPVLQSQHQHESILSTKEAELSASPQSKIHSKKKKRKKTAERKSGRLSPSKSAPVLPDRPTHKKINIIVNMRNLRLFEEPGLLSSASSPVISREAWGD</sequence>
<protein>
    <submittedName>
        <fullName evidence="2">Uncharacterized protein</fullName>
    </submittedName>
</protein>
<accession>A0ABD3FBV0</accession>
<reference evidence="2 3" key="1">
    <citation type="submission" date="2024-09" db="EMBL/GenBank/DDBJ databases">
        <title>Genome sequencing and assembly of Phytophthora oleae, isolate VK10A, causative agent of rot of olive drupes.</title>
        <authorList>
            <person name="Conti Taguali S."/>
            <person name="Riolo M."/>
            <person name="La Spada F."/>
            <person name="Cacciola S.O."/>
            <person name="Dionisio G."/>
        </authorList>
    </citation>
    <scope>NUCLEOTIDE SEQUENCE [LARGE SCALE GENOMIC DNA]</scope>
    <source>
        <strain evidence="2 3">VK10A</strain>
    </source>
</reference>
<keyword evidence="3" id="KW-1185">Reference proteome</keyword>
<dbReference type="EMBL" id="JBIMZQ010000025">
    <property type="protein sequence ID" value="KAL3663906.1"/>
    <property type="molecule type" value="Genomic_DNA"/>
</dbReference>
<proteinExistence type="predicted"/>
<organism evidence="2 3">
    <name type="scientific">Phytophthora oleae</name>
    <dbReference type="NCBI Taxonomy" id="2107226"/>
    <lineage>
        <taxon>Eukaryota</taxon>
        <taxon>Sar</taxon>
        <taxon>Stramenopiles</taxon>
        <taxon>Oomycota</taxon>
        <taxon>Peronosporomycetes</taxon>
        <taxon>Peronosporales</taxon>
        <taxon>Peronosporaceae</taxon>
        <taxon>Phytophthora</taxon>
    </lineage>
</organism>
<name>A0ABD3FBV0_9STRA</name>
<feature type="region of interest" description="Disordered" evidence="1">
    <location>
        <begin position="235"/>
        <end position="254"/>
    </location>
</feature>
<feature type="region of interest" description="Disordered" evidence="1">
    <location>
        <begin position="1"/>
        <end position="35"/>
    </location>
</feature>
<comment type="caution">
    <text evidence="2">The sequence shown here is derived from an EMBL/GenBank/DDBJ whole genome shotgun (WGS) entry which is preliminary data.</text>
</comment>